<proteinExistence type="predicted"/>
<reference evidence="1 2" key="1">
    <citation type="submission" date="2023-08" db="EMBL/GenBank/DDBJ databases">
        <title>Black Yeasts Isolated from many extreme environments.</title>
        <authorList>
            <person name="Coleine C."/>
            <person name="Stajich J.E."/>
            <person name="Selbmann L."/>
        </authorList>
    </citation>
    <scope>NUCLEOTIDE SEQUENCE [LARGE SCALE GENOMIC DNA]</scope>
    <source>
        <strain evidence="1 2">CCFEE 5935</strain>
    </source>
</reference>
<evidence type="ECO:0000313" key="1">
    <source>
        <dbReference type="EMBL" id="KAK5171104.1"/>
    </source>
</evidence>
<comment type="caution">
    <text evidence="1">The sequence shown here is derived from an EMBL/GenBank/DDBJ whole genome shotgun (WGS) entry which is preliminary data.</text>
</comment>
<keyword evidence="2" id="KW-1185">Reference proteome</keyword>
<dbReference type="AlphaFoldDB" id="A0AAV9PCF2"/>
<sequence>MAVNTAATAASPLFRLSRELRDEIYKYAVVEEVIILQGTSIAEPGLLQVSKQVRAETTPIFYNRCDFLAEVRDYDFSNLKRSHVRLRKYARLFVTNLEYNAMGMIPHWPNLLCFLEDTHRDWRPNINMMIGDGTGFGAEEVVLDVLFSLVRRLRGVF</sequence>
<protein>
    <submittedName>
        <fullName evidence="1">Uncharacterized protein</fullName>
    </submittedName>
</protein>
<name>A0AAV9PCF2_9PEZI</name>
<organism evidence="1 2">
    <name type="scientific">Saxophila tyrrhenica</name>
    <dbReference type="NCBI Taxonomy" id="1690608"/>
    <lineage>
        <taxon>Eukaryota</taxon>
        <taxon>Fungi</taxon>
        <taxon>Dikarya</taxon>
        <taxon>Ascomycota</taxon>
        <taxon>Pezizomycotina</taxon>
        <taxon>Dothideomycetes</taxon>
        <taxon>Dothideomycetidae</taxon>
        <taxon>Mycosphaerellales</taxon>
        <taxon>Extremaceae</taxon>
        <taxon>Saxophila</taxon>
    </lineage>
</organism>
<dbReference type="EMBL" id="JAVRRT010000006">
    <property type="protein sequence ID" value="KAK5171104.1"/>
    <property type="molecule type" value="Genomic_DNA"/>
</dbReference>
<dbReference type="RefSeq" id="XP_064660132.1">
    <property type="nucleotide sequence ID" value="XM_064801502.1"/>
</dbReference>
<accession>A0AAV9PCF2</accession>
<gene>
    <name evidence="1" type="ORF">LTR77_004248</name>
</gene>
<dbReference type="GeneID" id="89925594"/>
<dbReference type="Proteomes" id="UP001337655">
    <property type="component" value="Unassembled WGS sequence"/>
</dbReference>
<evidence type="ECO:0000313" key="2">
    <source>
        <dbReference type="Proteomes" id="UP001337655"/>
    </source>
</evidence>